<dbReference type="Gene3D" id="3.30.70.1070">
    <property type="entry name" value="Sporulation related repeat"/>
    <property type="match status" value="1"/>
</dbReference>
<keyword evidence="5" id="KW-1185">Reference proteome</keyword>
<dbReference type="GO" id="GO:0071111">
    <property type="term" value="F:cyclic-guanylate-specific phosphodiesterase activity"/>
    <property type="evidence" value="ECO:0007669"/>
    <property type="project" value="UniProtKB-EC"/>
</dbReference>
<evidence type="ECO:0000259" key="1">
    <source>
        <dbReference type="PROSITE" id="PS50006"/>
    </source>
</evidence>
<dbReference type="InterPro" id="IPR000253">
    <property type="entry name" value="FHA_dom"/>
</dbReference>
<dbReference type="RefSeq" id="WP_075082640.1">
    <property type="nucleotide sequence ID" value="NZ_CP042912.1"/>
</dbReference>
<dbReference type="KEGG" id="mff:MFFC18_01770"/>
<feature type="domain" description="EAL" evidence="2">
    <location>
        <begin position="121"/>
        <end position="373"/>
    </location>
</feature>
<dbReference type="SMART" id="SM00240">
    <property type="entry name" value="FHA"/>
    <property type="match status" value="1"/>
</dbReference>
<dbReference type="Proteomes" id="UP000322214">
    <property type="component" value="Chromosome"/>
</dbReference>
<gene>
    <name evidence="4" type="primary">adrB_1</name>
    <name evidence="4" type="ORF">MFFC18_01770</name>
</gene>
<dbReference type="AlphaFoldDB" id="A0A5B9P5Y2"/>
<feature type="domain" description="FHA" evidence="1">
    <location>
        <begin position="32"/>
        <end position="81"/>
    </location>
</feature>
<dbReference type="InterPro" id="IPR008984">
    <property type="entry name" value="SMAD_FHA_dom_sf"/>
</dbReference>
<dbReference type="Pfam" id="PF00498">
    <property type="entry name" value="FHA"/>
    <property type="match status" value="1"/>
</dbReference>
<evidence type="ECO:0000259" key="3">
    <source>
        <dbReference type="PROSITE" id="PS51724"/>
    </source>
</evidence>
<dbReference type="Gene3D" id="2.60.200.20">
    <property type="match status" value="1"/>
</dbReference>
<name>A0A5B9P5Y2_9BACT</name>
<sequence length="525" mass="59587">MQTFLITESTWYLIAKEPEAGIPPRITITPPFRIGRREGFDLCLNCRNVSGLHAELLQEGNQLLIEDLNSTNGTFVNGSKIRARTTLKDGDTVQFGQSTFTVACIGKDSAPEQTIVGNPAELAIPETTEERFERLLKNGVVPFFQPIYNISGNSKQRIGYEVLGRSRLFGLKTPDQMFAIATDLEKESELSRALRLRGIEAAESVLPAEMMLFVNTHPAEMDCVEIQESLREIRNKFPSRPIMLELSEHVLYTPETYAEMFKVVKDLDVQLVLHDFGAGQIRLAELSKMDPDVIKFDCALIQGIDRADKQRQRLVAAMVKMVTELGITPMAEYVETEAEHETLQQLGFELVQGFQYGHPSSIEELVDDEPESSNTRNDLTRELRPLDKLKKLKETGTTELPKGNVAAKVEAKLEDEVFDYYATVSDTKDAKWLREQDDNCYTLQLMFAATYEEAQDFVNERSQNGDYAIYRKWSSNREWHVVAFGVYNSREQAQAEATKFRDTGHSSWVRRITAVKEEIESIENV</sequence>
<reference evidence="4 5" key="1">
    <citation type="submission" date="2019-08" db="EMBL/GenBank/DDBJ databases">
        <title>Deep-cultivation of Planctomycetes and their phenomic and genomic characterization uncovers novel biology.</title>
        <authorList>
            <person name="Wiegand S."/>
            <person name="Jogler M."/>
            <person name="Boedeker C."/>
            <person name="Pinto D."/>
            <person name="Vollmers J."/>
            <person name="Rivas-Marin E."/>
            <person name="Kohn T."/>
            <person name="Peeters S.H."/>
            <person name="Heuer A."/>
            <person name="Rast P."/>
            <person name="Oberbeckmann S."/>
            <person name="Bunk B."/>
            <person name="Jeske O."/>
            <person name="Meyerdierks A."/>
            <person name="Storesund J.E."/>
            <person name="Kallscheuer N."/>
            <person name="Luecker S."/>
            <person name="Lage O.M."/>
            <person name="Pohl T."/>
            <person name="Merkel B.J."/>
            <person name="Hornburger P."/>
            <person name="Mueller R.-W."/>
            <person name="Bruemmer F."/>
            <person name="Labrenz M."/>
            <person name="Spormann A.M."/>
            <person name="Op den Camp H."/>
            <person name="Overmann J."/>
            <person name="Amann R."/>
            <person name="Jetten M.S.M."/>
            <person name="Mascher T."/>
            <person name="Medema M.H."/>
            <person name="Devos D.P."/>
            <person name="Kaster A.-K."/>
            <person name="Ovreas L."/>
            <person name="Rohde M."/>
            <person name="Galperin M.Y."/>
            <person name="Jogler C."/>
        </authorList>
    </citation>
    <scope>NUCLEOTIDE SEQUENCE [LARGE SCALE GENOMIC DNA]</scope>
    <source>
        <strain evidence="4 5">FC18</strain>
    </source>
</reference>
<dbReference type="PANTHER" id="PTHR33121">
    <property type="entry name" value="CYCLIC DI-GMP PHOSPHODIESTERASE PDEF"/>
    <property type="match status" value="1"/>
</dbReference>
<keyword evidence="4" id="KW-0378">Hydrolase</keyword>
<dbReference type="Gene3D" id="3.20.20.450">
    <property type="entry name" value="EAL domain"/>
    <property type="match status" value="1"/>
</dbReference>
<dbReference type="EMBL" id="CP042912">
    <property type="protein sequence ID" value="QEG20330.1"/>
    <property type="molecule type" value="Genomic_DNA"/>
</dbReference>
<dbReference type="PROSITE" id="PS50883">
    <property type="entry name" value="EAL"/>
    <property type="match status" value="1"/>
</dbReference>
<evidence type="ECO:0000259" key="2">
    <source>
        <dbReference type="PROSITE" id="PS50883"/>
    </source>
</evidence>
<feature type="domain" description="SPOR" evidence="3">
    <location>
        <begin position="435"/>
        <end position="512"/>
    </location>
</feature>
<evidence type="ECO:0000313" key="5">
    <source>
        <dbReference type="Proteomes" id="UP000322214"/>
    </source>
</evidence>
<accession>A0A5B9P5Y2</accession>
<dbReference type="PROSITE" id="PS51724">
    <property type="entry name" value="SPOR"/>
    <property type="match status" value="1"/>
</dbReference>
<dbReference type="InterPro" id="IPR036680">
    <property type="entry name" value="SPOR-like_sf"/>
</dbReference>
<dbReference type="InterPro" id="IPR001633">
    <property type="entry name" value="EAL_dom"/>
</dbReference>
<dbReference type="CDD" id="cd00060">
    <property type="entry name" value="FHA"/>
    <property type="match status" value="1"/>
</dbReference>
<evidence type="ECO:0000313" key="4">
    <source>
        <dbReference type="EMBL" id="QEG20330.1"/>
    </source>
</evidence>
<dbReference type="PROSITE" id="PS50006">
    <property type="entry name" value="FHA_DOMAIN"/>
    <property type="match status" value="1"/>
</dbReference>
<dbReference type="Pfam" id="PF05036">
    <property type="entry name" value="SPOR"/>
    <property type="match status" value="1"/>
</dbReference>
<dbReference type="SMART" id="SM00052">
    <property type="entry name" value="EAL"/>
    <property type="match status" value="1"/>
</dbReference>
<dbReference type="STRING" id="980251.GCA_001642875_04654"/>
<dbReference type="OrthoDB" id="9813903at2"/>
<dbReference type="InterPro" id="IPR050706">
    <property type="entry name" value="Cyclic-di-GMP_PDE-like"/>
</dbReference>
<dbReference type="SUPFAM" id="SSF141868">
    <property type="entry name" value="EAL domain-like"/>
    <property type="match status" value="1"/>
</dbReference>
<dbReference type="InterPro" id="IPR035919">
    <property type="entry name" value="EAL_sf"/>
</dbReference>
<organism evidence="4 5">
    <name type="scientific">Mariniblastus fucicola</name>
    <dbReference type="NCBI Taxonomy" id="980251"/>
    <lineage>
        <taxon>Bacteria</taxon>
        <taxon>Pseudomonadati</taxon>
        <taxon>Planctomycetota</taxon>
        <taxon>Planctomycetia</taxon>
        <taxon>Pirellulales</taxon>
        <taxon>Pirellulaceae</taxon>
        <taxon>Mariniblastus</taxon>
    </lineage>
</organism>
<dbReference type="SUPFAM" id="SSF110997">
    <property type="entry name" value="Sporulation related repeat"/>
    <property type="match status" value="1"/>
</dbReference>
<dbReference type="GO" id="GO:0042834">
    <property type="term" value="F:peptidoglycan binding"/>
    <property type="evidence" value="ECO:0007669"/>
    <property type="project" value="InterPro"/>
</dbReference>
<dbReference type="EC" id="3.1.4.52" evidence="4"/>
<protein>
    <submittedName>
        <fullName evidence="4">Cyclic-di-GMP phosphodiesterase AdrB</fullName>
        <ecNumber evidence="4">3.1.4.52</ecNumber>
    </submittedName>
</protein>
<dbReference type="CDD" id="cd01948">
    <property type="entry name" value="EAL"/>
    <property type="match status" value="1"/>
</dbReference>
<dbReference type="PANTHER" id="PTHR33121:SF76">
    <property type="entry name" value="SIGNALING PROTEIN"/>
    <property type="match status" value="1"/>
</dbReference>
<dbReference type="InterPro" id="IPR007730">
    <property type="entry name" value="SPOR-like_dom"/>
</dbReference>
<dbReference type="Pfam" id="PF00563">
    <property type="entry name" value="EAL"/>
    <property type="match status" value="1"/>
</dbReference>
<proteinExistence type="predicted"/>
<dbReference type="SUPFAM" id="SSF49879">
    <property type="entry name" value="SMAD/FHA domain"/>
    <property type="match status" value="1"/>
</dbReference>